<reference evidence="1" key="1">
    <citation type="journal article" date="2021" name="Proc. Natl. Acad. Sci. U.S.A.">
        <title>A Catalog of Tens of Thousands of Viruses from Human Metagenomes Reveals Hidden Associations with Chronic Diseases.</title>
        <authorList>
            <person name="Tisza M.J."/>
            <person name="Buck C.B."/>
        </authorList>
    </citation>
    <scope>NUCLEOTIDE SEQUENCE</scope>
    <source>
        <strain evidence="1">CtlI314</strain>
    </source>
</reference>
<accession>A0A8S5T209</accession>
<protein>
    <submittedName>
        <fullName evidence="1">Uncharacterized protein</fullName>
    </submittedName>
</protein>
<sequence>MSRLIDADLLMRKCEKWLKPKAPDEDEMVSLADIAVSMLMEIEEQPTAFDVENVVSNLEQLKLDGACEDCGYCEYFNECWDGDMSEEHAIDMAIEIVKRGGRDERQ</sequence>
<dbReference type="EMBL" id="BK032727">
    <property type="protein sequence ID" value="DAF57059.1"/>
    <property type="molecule type" value="Genomic_DNA"/>
</dbReference>
<proteinExistence type="predicted"/>
<name>A0A8S5T209_9CAUD</name>
<evidence type="ECO:0000313" key="1">
    <source>
        <dbReference type="EMBL" id="DAF57059.1"/>
    </source>
</evidence>
<organism evidence="1">
    <name type="scientific">Siphoviridae sp. ctlI314</name>
    <dbReference type="NCBI Taxonomy" id="2827927"/>
    <lineage>
        <taxon>Viruses</taxon>
        <taxon>Duplodnaviria</taxon>
        <taxon>Heunggongvirae</taxon>
        <taxon>Uroviricota</taxon>
        <taxon>Caudoviricetes</taxon>
    </lineage>
</organism>